<reference evidence="2 3" key="1">
    <citation type="submission" date="2020-08" db="EMBL/GenBank/DDBJ databases">
        <title>Acidobacteriota in marine sediments use diverse sulfur dissimilation pathways.</title>
        <authorList>
            <person name="Wasmund K."/>
        </authorList>
    </citation>
    <scope>NUCLEOTIDE SEQUENCE [LARGE SCALE GENOMIC DNA]</scope>
    <source>
        <strain evidence="2">MAG AM4</strain>
    </source>
</reference>
<feature type="transmembrane region" description="Helical" evidence="1">
    <location>
        <begin position="392"/>
        <end position="415"/>
    </location>
</feature>
<name>A0A8J6XTI9_9BACT</name>
<keyword evidence="1" id="KW-1133">Transmembrane helix</keyword>
<feature type="transmembrane region" description="Helical" evidence="1">
    <location>
        <begin position="258"/>
        <end position="277"/>
    </location>
</feature>
<keyword evidence="1" id="KW-0472">Membrane</keyword>
<feature type="transmembrane region" description="Helical" evidence="1">
    <location>
        <begin position="449"/>
        <end position="467"/>
    </location>
</feature>
<feature type="transmembrane region" description="Helical" evidence="1">
    <location>
        <begin position="104"/>
        <end position="129"/>
    </location>
</feature>
<protein>
    <recommendedName>
        <fullName evidence="4">O-antigen polysaccharide polymerase Wzy</fullName>
    </recommendedName>
</protein>
<sequence length="487" mass="54529">MPQQEQFAGAGVGAGNRGSLLLAVAFLLLALLVLSIPFTTYALDMAMTLALVAIPMSYGFLRQKALRFDYFEIIYPISILFFLYYGFSTLYLKQNVMVLQYRSLLYWLTPALALALVGYIAMVSGYLTLGRRARSSAFANLVPSGIAFYLLVGGVGFMGQLANAAQVRSVTGGRGISGILSIGQQLSLLFFFGWFLLWYMHWSKRLDKIRRNVLFALYVPAALVIMYAHVGSKEKAIIMVALPTVAFWYARRKLPWKTILAVVLITIFVIFPVYNTFRSQDKRLDTARRLDRTFDVATRWNESGFLDQSLRAFFKRMAIVTSVAAVLKNVPDHVDYRHGDTLLLAPIGLLVPRFLWPDKPVIGIGREFGTTFQLVSYVDKTTRIAPSLISEFYWNFGFPAVVIGMFLVGGCYRFVYQKFGTLAGFDPMRKGIYILLFLRLIHLEGSFGSTLGVVVKSYVILHILIVVSKKIGLLGEMTDVATSVEPA</sequence>
<proteinExistence type="predicted"/>
<accession>A0A8J6XTI9</accession>
<feature type="transmembrane region" description="Helical" evidence="1">
    <location>
        <begin position="20"/>
        <end position="39"/>
    </location>
</feature>
<feature type="transmembrane region" description="Helical" evidence="1">
    <location>
        <begin position="182"/>
        <end position="200"/>
    </location>
</feature>
<feature type="transmembrane region" description="Helical" evidence="1">
    <location>
        <begin position="141"/>
        <end position="162"/>
    </location>
</feature>
<dbReference type="Proteomes" id="UP000648239">
    <property type="component" value="Unassembled WGS sequence"/>
</dbReference>
<evidence type="ECO:0008006" key="4">
    <source>
        <dbReference type="Google" id="ProtNLM"/>
    </source>
</evidence>
<organism evidence="2 3">
    <name type="scientific">Candidatus Polarisedimenticola svalbardensis</name>
    <dbReference type="NCBI Taxonomy" id="2886004"/>
    <lineage>
        <taxon>Bacteria</taxon>
        <taxon>Pseudomonadati</taxon>
        <taxon>Acidobacteriota</taxon>
        <taxon>Candidatus Polarisedimenticolia</taxon>
        <taxon>Candidatus Polarisedimenticolales</taxon>
        <taxon>Candidatus Polarisedimenticolaceae</taxon>
        <taxon>Candidatus Polarisedimenticola</taxon>
    </lineage>
</organism>
<evidence type="ECO:0000313" key="2">
    <source>
        <dbReference type="EMBL" id="MBD3868467.1"/>
    </source>
</evidence>
<evidence type="ECO:0000313" key="3">
    <source>
        <dbReference type="Proteomes" id="UP000648239"/>
    </source>
</evidence>
<dbReference type="EMBL" id="JACXWD010000032">
    <property type="protein sequence ID" value="MBD3868467.1"/>
    <property type="molecule type" value="Genomic_DNA"/>
</dbReference>
<keyword evidence="1" id="KW-0812">Transmembrane</keyword>
<comment type="caution">
    <text evidence="2">The sequence shown here is derived from an EMBL/GenBank/DDBJ whole genome shotgun (WGS) entry which is preliminary data.</text>
</comment>
<feature type="transmembrane region" description="Helical" evidence="1">
    <location>
        <begin position="45"/>
        <end position="61"/>
    </location>
</feature>
<feature type="transmembrane region" description="Helical" evidence="1">
    <location>
        <begin position="212"/>
        <end position="230"/>
    </location>
</feature>
<gene>
    <name evidence="2" type="ORF">IFK94_10125</name>
</gene>
<feature type="transmembrane region" description="Helical" evidence="1">
    <location>
        <begin position="73"/>
        <end position="92"/>
    </location>
</feature>
<evidence type="ECO:0000256" key="1">
    <source>
        <dbReference type="SAM" id="Phobius"/>
    </source>
</evidence>
<dbReference type="AlphaFoldDB" id="A0A8J6XTI9"/>